<feature type="transmembrane region" description="Helical" evidence="7">
    <location>
        <begin position="1304"/>
        <end position="1328"/>
    </location>
</feature>
<evidence type="ECO:0000256" key="5">
    <source>
        <dbReference type="ARBA" id="ARBA00023136"/>
    </source>
</evidence>
<keyword evidence="5 7" id="KW-0472">Membrane</keyword>
<comment type="similarity">
    <text evidence="2">Belongs to the XK family.</text>
</comment>
<dbReference type="Gene3D" id="3.30.530.20">
    <property type="match status" value="4"/>
</dbReference>
<protein>
    <recommendedName>
        <fullName evidence="12">START domain-containing protein</fullName>
    </recommendedName>
</protein>
<feature type="domain" description="Cyclic nucleotide-binding" evidence="8">
    <location>
        <begin position="542"/>
        <end position="591"/>
    </location>
</feature>
<keyword evidence="11" id="KW-1185">Reference proteome</keyword>
<dbReference type="InterPro" id="IPR023393">
    <property type="entry name" value="START-like_dom_sf"/>
</dbReference>
<reference evidence="10 11" key="1">
    <citation type="journal article" date="2023" name="Commun. Biol.">
        <title>Genome analysis of Parmales, the sister group of diatoms, reveals the evolutionary specialization of diatoms from phago-mixotrophs to photoautotrophs.</title>
        <authorList>
            <person name="Ban H."/>
            <person name="Sato S."/>
            <person name="Yoshikawa S."/>
            <person name="Yamada K."/>
            <person name="Nakamura Y."/>
            <person name="Ichinomiya M."/>
            <person name="Sato N."/>
            <person name="Blanc-Mathieu R."/>
            <person name="Endo H."/>
            <person name="Kuwata A."/>
            <person name="Ogata H."/>
        </authorList>
    </citation>
    <scope>NUCLEOTIDE SEQUENCE [LARGE SCALE GENOMIC DNA]</scope>
</reference>
<sequence length="1578" mass="174658">LPKLFSLFDRSPEVDEAVHKSLAKHFRTTDTVASEEENELINEVLGYEEQGWKRIRGTVQEPVEYFQVLSKGKSMLSSIGRSKTNKTKTKSPVAPTSESPLGKVVRTIASNASDSPVGKAARTVTGTRTTTKSSVGADGEVEGAWGKAITNVDVSADRCLAYFWHHMAYESNAEFEKSNGRLMKMQVDVPGSHSTFTITSQKSPFPGVDSRVYPAKWAWRREEDGFVAGFTSKGVNKAVELAIKEDERAAGCTQGTIQGFWRITPLAANVCRVTLVFQATAGGSIPVMAMNFGVKRVLGTAETVRDKYERNGKAVDAELMGASPPPPKLDELNEEQMRIAQRCMALETGSAAVEWTKLASPSPFVELAMKYTKPVANETREKMRIGWEEGDRARFIFKEHAKHDFEWSSVKKMPFPLMNREFLNRFLSFKEAAGDLVIVCDALPDSTEVDYGANLKVVRAKTTGVVRFKPINDDTQCEVTLTQHGDAGGFVPERVMVAKMPQALSGVAEMRELFQRDDAIDDAARGELAAIIKSNNEIYTDVENGVVDRVRDQLGSIPDSSFEKLESPDHFVEMGVFHKGGKQGTPRASTVLDEDICTCAAWSYNVMARHYLKAFYADGGVERSVQTHNNHGCFAQIVKDFNIPTFSPREFVTRSVWRWESETVLLVVTESCLAEQYPVRPGIVRASVLTLEKFERLDPVGEVPQTRITWTQQPDMGGLIPSQAVRGAAVGQMMYVSKMRKRFDKSPAIDAASSLRLVTMIEGHDGDYSARELEILEDGKKMLEVFEQQKSKELKMASHSTQAKMSFKDGQSHAYGWSTAIVRATPAQVLAYTWDFTKRAGMYESHLEKMADEDHAHNKLTYIKKKVSNPFSNRDFYTRSVWTKRGTGFRLVSSPEPDDAGAHPITSDVVRAKFPSVIKMTGAGDGSTKLEYVIQPDIGGSLPLWLARSLIGSSLAYVTEIQQYHQELRGLEKWDAKDGEAVGEVLVTKTDAEKHHGKKETGAGARVRALMEKQKGLKELGQKHEWFEVLLTKIVENKLRPAGDSRAKLCNMGEKEANVIGGALASCIAANLTAPAAVDEWILRYPAMGELEREYVWFRPMMDAIAQRLLESVSWGLKMRLYTGAGLSTMDLISDLYMIYTYATTGKSGTAASLGIMVGLCLAIQLTFVFVNLRAGPRLTMLKEMLIVLTGTAPGIHAMRVANGAERSEHAAMDAEAGLTFTRGIEMCFESCPGSVLQTYTLLLAMKGDGGFSKVALGSIITSALTTGFSAATISFDYDVNPQRRRDEPDFYGYIPDDASSRTLIFLCMIINGALLLLVRSVSMALLAMVGGRWVLVYLVSDMGLYFVYKILRCDLWHWVALEGAASVVESVLERLIVKILVDFTGVIQFRGAAEMGGLFFTLNMIVAFAASFVATRVYYASLQDEKDAVMDESFAWTIVGGLGGLFVSFQTCFLLLMKRKFVSTFFSTQTGHAWVKSFFLDYEEDRIKMFVHGQNRKQWASIRDDVKAYTMENWERWEDEKPAWFNAAFKASIEDGMIPAESLRKLNGGSKRRRSSLGDLLGGGGASVLPVAGENAA</sequence>
<evidence type="ECO:0000256" key="3">
    <source>
        <dbReference type="ARBA" id="ARBA00022692"/>
    </source>
</evidence>
<evidence type="ECO:0008006" key="12">
    <source>
        <dbReference type="Google" id="ProtNLM"/>
    </source>
</evidence>
<dbReference type="PANTHER" id="PTHR19308">
    <property type="entry name" value="PHOSPHATIDYLCHOLINE TRANSFER PROTEIN"/>
    <property type="match status" value="1"/>
</dbReference>
<keyword evidence="3 7" id="KW-0812">Transmembrane</keyword>
<dbReference type="InterPro" id="IPR000595">
    <property type="entry name" value="cNMP-bd_dom"/>
</dbReference>
<dbReference type="Pfam" id="PF09815">
    <property type="entry name" value="XK-related"/>
    <property type="match status" value="1"/>
</dbReference>
<evidence type="ECO:0000313" key="10">
    <source>
        <dbReference type="EMBL" id="GMI24832.1"/>
    </source>
</evidence>
<gene>
    <name evidence="10" type="ORF">TeGR_g4726</name>
</gene>
<dbReference type="CDD" id="cd00177">
    <property type="entry name" value="START"/>
    <property type="match status" value="1"/>
</dbReference>
<dbReference type="InterPro" id="IPR018629">
    <property type="entry name" value="XK-rel"/>
</dbReference>
<organism evidence="10 11">
    <name type="scientific">Tetraparma gracilis</name>
    <dbReference type="NCBI Taxonomy" id="2962635"/>
    <lineage>
        <taxon>Eukaryota</taxon>
        <taxon>Sar</taxon>
        <taxon>Stramenopiles</taxon>
        <taxon>Ochrophyta</taxon>
        <taxon>Bolidophyceae</taxon>
        <taxon>Parmales</taxon>
        <taxon>Triparmaceae</taxon>
        <taxon>Tetraparma</taxon>
    </lineage>
</organism>
<dbReference type="Proteomes" id="UP001165060">
    <property type="component" value="Unassembled WGS sequence"/>
</dbReference>
<feature type="domain" description="START" evidence="9">
    <location>
        <begin position="590"/>
        <end position="726"/>
    </location>
</feature>
<feature type="transmembrane region" description="Helical" evidence="7">
    <location>
        <begin position="1151"/>
        <end position="1173"/>
    </location>
</feature>
<dbReference type="Pfam" id="PF01852">
    <property type="entry name" value="START"/>
    <property type="match status" value="2"/>
</dbReference>
<dbReference type="InterPro" id="IPR051213">
    <property type="entry name" value="START_lipid_transfer"/>
</dbReference>
<comment type="caution">
    <text evidence="10">The sequence shown here is derived from an EMBL/GenBank/DDBJ whole genome shotgun (WGS) entry which is preliminary data.</text>
</comment>
<dbReference type="PROSITE" id="PS50848">
    <property type="entry name" value="START"/>
    <property type="match status" value="1"/>
</dbReference>
<accession>A0ABQ6MEM8</accession>
<dbReference type="InterPro" id="IPR002913">
    <property type="entry name" value="START_lipid-bd_dom"/>
</dbReference>
<evidence type="ECO:0000256" key="2">
    <source>
        <dbReference type="ARBA" id="ARBA00008789"/>
    </source>
</evidence>
<evidence type="ECO:0000259" key="9">
    <source>
        <dbReference type="PROSITE" id="PS50848"/>
    </source>
</evidence>
<feature type="transmembrane region" description="Helical" evidence="7">
    <location>
        <begin position="1399"/>
        <end position="1420"/>
    </location>
</feature>
<evidence type="ECO:0000256" key="1">
    <source>
        <dbReference type="ARBA" id="ARBA00004141"/>
    </source>
</evidence>
<evidence type="ECO:0000256" key="6">
    <source>
        <dbReference type="SAM" id="MobiDB-lite"/>
    </source>
</evidence>
<proteinExistence type="inferred from homology"/>
<evidence type="ECO:0000256" key="7">
    <source>
        <dbReference type="SAM" id="Phobius"/>
    </source>
</evidence>
<name>A0ABQ6MEM8_9STRA</name>
<feature type="transmembrane region" description="Helical" evidence="7">
    <location>
        <begin position="1435"/>
        <end position="1457"/>
    </location>
</feature>
<comment type="subcellular location">
    <subcellularLocation>
        <location evidence="1">Membrane</location>
        <topology evidence="1">Multi-pass membrane protein</topology>
    </subcellularLocation>
</comment>
<feature type="transmembrane region" description="Helical" evidence="7">
    <location>
        <begin position="1334"/>
        <end position="1352"/>
    </location>
</feature>
<dbReference type="EMBL" id="BRYB01002745">
    <property type="protein sequence ID" value="GMI24832.1"/>
    <property type="molecule type" value="Genomic_DNA"/>
</dbReference>
<evidence type="ECO:0000313" key="11">
    <source>
        <dbReference type="Proteomes" id="UP001165060"/>
    </source>
</evidence>
<keyword evidence="4 7" id="KW-1133">Transmembrane helix</keyword>
<dbReference type="SUPFAM" id="SSF55961">
    <property type="entry name" value="Bet v1-like"/>
    <property type="match status" value="4"/>
</dbReference>
<feature type="region of interest" description="Disordered" evidence="6">
    <location>
        <begin position="77"/>
        <end position="99"/>
    </location>
</feature>
<dbReference type="PANTHER" id="PTHR19308:SF14">
    <property type="entry name" value="START DOMAIN-CONTAINING PROTEIN"/>
    <property type="match status" value="1"/>
</dbReference>
<evidence type="ECO:0000259" key="8">
    <source>
        <dbReference type="PROSITE" id="PS50042"/>
    </source>
</evidence>
<evidence type="ECO:0000256" key="4">
    <source>
        <dbReference type="ARBA" id="ARBA00022989"/>
    </source>
</evidence>
<feature type="non-terminal residue" evidence="10">
    <location>
        <position position="1"/>
    </location>
</feature>
<dbReference type="PROSITE" id="PS50042">
    <property type="entry name" value="CNMP_BINDING_3"/>
    <property type="match status" value="1"/>
</dbReference>